<protein>
    <submittedName>
        <fullName evidence="1">Metallo-dependent hydrolase</fullName>
    </submittedName>
</protein>
<name>A0ACC0U0E1_9AGAM</name>
<organism evidence="1 2">
    <name type="scientific">Russula earlei</name>
    <dbReference type="NCBI Taxonomy" id="71964"/>
    <lineage>
        <taxon>Eukaryota</taxon>
        <taxon>Fungi</taxon>
        <taxon>Dikarya</taxon>
        <taxon>Basidiomycota</taxon>
        <taxon>Agaricomycotina</taxon>
        <taxon>Agaricomycetes</taxon>
        <taxon>Russulales</taxon>
        <taxon>Russulaceae</taxon>
        <taxon>Russula</taxon>
    </lineage>
</organism>
<dbReference type="EMBL" id="JAGFNK010000247">
    <property type="protein sequence ID" value="KAI9455662.1"/>
    <property type="molecule type" value="Genomic_DNA"/>
</dbReference>
<comment type="caution">
    <text evidence="1">The sequence shown here is derived from an EMBL/GenBank/DDBJ whole genome shotgun (WGS) entry which is preliminary data.</text>
</comment>
<sequence>MTSPNTLICFTNCLLPKEDGNLVEKDLWIDERRGVVLDSQKTFFSAKQRPDSIIDVGGNIVSPGFIDIQINGAYGFDFSVYEGDSDAYRRGLSTVAEKIVETGVTSLVPTIITQEKSLYPTLLSLLRSRVNPKGATLLGWHAEGPFIQAAKRGAHAPLLIRSPSHGFASFEEMYGTENLIVKEDWLMHSGASLGVRIITAAPEISGVLDAVGDLHQRGIVFSIGHSIATSDVATEAVRRGARLITHLFNAMPQLHHRDPSIIGLLGASPHINTLFSPVISSLATPAAPVLSGQIPLRATTKQQSEAFNDHETPPQTPALTTTRVEGNLQKLGLHLEKGQVADLEFERPFYELIVDGIHSHPNSVRLAYNVYPEGCILITDAMKILDPHLKDGVHEWRDGKRLVKEGFKLCLEGTNTLAGSVVTLDACVRNFSRFTGCSLGEAIKCVTFNPARCLGIVNRKGTLRPGADADLVILDHGGNVLGTWVKGMEVWKKE</sequence>
<keyword evidence="1" id="KW-0378">Hydrolase</keyword>
<dbReference type="Proteomes" id="UP001207468">
    <property type="component" value="Unassembled WGS sequence"/>
</dbReference>
<keyword evidence="2" id="KW-1185">Reference proteome</keyword>
<gene>
    <name evidence="1" type="ORF">F5148DRAFT_1225703</name>
</gene>
<evidence type="ECO:0000313" key="2">
    <source>
        <dbReference type="Proteomes" id="UP001207468"/>
    </source>
</evidence>
<evidence type="ECO:0000313" key="1">
    <source>
        <dbReference type="EMBL" id="KAI9455662.1"/>
    </source>
</evidence>
<proteinExistence type="predicted"/>
<accession>A0ACC0U0E1</accession>
<reference evidence="1" key="1">
    <citation type="submission" date="2021-03" db="EMBL/GenBank/DDBJ databases">
        <title>Evolutionary priming and transition to the ectomycorrhizal habit in an iconic lineage of mushroom-forming fungi: is preadaptation a requirement?</title>
        <authorList>
            <consortium name="DOE Joint Genome Institute"/>
            <person name="Looney B.P."/>
            <person name="Miyauchi S."/>
            <person name="Morin E."/>
            <person name="Drula E."/>
            <person name="Courty P.E."/>
            <person name="Chicoki N."/>
            <person name="Fauchery L."/>
            <person name="Kohler A."/>
            <person name="Kuo A."/>
            <person name="LaButti K."/>
            <person name="Pangilinan J."/>
            <person name="Lipzen A."/>
            <person name="Riley R."/>
            <person name="Andreopoulos W."/>
            <person name="He G."/>
            <person name="Johnson J."/>
            <person name="Barry K.W."/>
            <person name="Grigoriev I.V."/>
            <person name="Nagy L."/>
            <person name="Hibbett D."/>
            <person name="Henrissat B."/>
            <person name="Matheny P.B."/>
            <person name="Labbe J."/>
            <person name="Martin A.F."/>
        </authorList>
    </citation>
    <scope>NUCLEOTIDE SEQUENCE</scope>
    <source>
        <strain evidence="1">BPL698</strain>
    </source>
</reference>